<dbReference type="Proteomes" id="UP000642509">
    <property type="component" value="Unassembled WGS sequence"/>
</dbReference>
<dbReference type="InterPro" id="IPR007061">
    <property type="entry name" value="MST-like"/>
</dbReference>
<dbReference type="SUPFAM" id="SSF109854">
    <property type="entry name" value="DinB/YfiT-like putative metalloenzymes"/>
    <property type="match status" value="1"/>
</dbReference>
<dbReference type="Pfam" id="PF04978">
    <property type="entry name" value="MST"/>
    <property type="match status" value="1"/>
</dbReference>
<evidence type="ECO:0000313" key="1">
    <source>
        <dbReference type="EMBL" id="GGO47920.1"/>
    </source>
</evidence>
<gene>
    <name evidence="1" type="ORF">GCM10010977_26300</name>
</gene>
<comment type="caution">
    <text evidence="1">The sequence shown here is derived from an EMBL/GenBank/DDBJ whole genome shotgun (WGS) entry which is preliminary data.</text>
</comment>
<dbReference type="Gene3D" id="1.20.120.450">
    <property type="entry name" value="dinb family like domain"/>
    <property type="match status" value="1"/>
</dbReference>
<sequence length="175" mass="20059">MTIPQTTPLPYDPVHDGTGLEVLTQFLDYYRSVLRRKVEGLEAEDLQRSIPPSTMTLGGLLHHLDYVEDEWLGVRTAGEPPAPPWDRAPWDEDNDWDWHRADELTPEELLAGFDARVERSRLIQHRWTDLDAVIAQPGERGTTYRYVLVHLIEEYARHAGHADLLREIVDGTVGD</sequence>
<dbReference type="EMBL" id="BMLQ01000008">
    <property type="protein sequence ID" value="GGO47920.1"/>
    <property type="molecule type" value="Genomic_DNA"/>
</dbReference>
<reference evidence="2" key="1">
    <citation type="journal article" date="2019" name="Int. J. Syst. Evol. Microbiol.">
        <title>The Global Catalogue of Microorganisms (GCM) 10K type strain sequencing project: providing services to taxonomists for standard genome sequencing and annotation.</title>
        <authorList>
            <consortium name="The Broad Institute Genomics Platform"/>
            <consortium name="The Broad Institute Genome Sequencing Center for Infectious Disease"/>
            <person name="Wu L."/>
            <person name="Ma J."/>
        </authorList>
    </citation>
    <scope>NUCLEOTIDE SEQUENCE [LARGE SCALE GENOMIC DNA]</scope>
    <source>
        <strain evidence="2">CGMCC 1.7064</strain>
    </source>
</reference>
<organism evidence="1 2">
    <name type="scientific">Citricoccus zhacaiensis</name>
    <dbReference type="NCBI Taxonomy" id="489142"/>
    <lineage>
        <taxon>Bacteria</taxon>
        <taxon>Bacillati</taxon>
        <taxon>Actinomycetota</taxon>
        <taxon>Actinomycetes</taxon>
        <taxon>Micrococcales</taxon>
        <taxon>Micrococcaceae</taxon>
        <taxon>Citricoccus</taxon>
    </lineage>
</organism>
<accession>A0ABQ2M7Q7</accession>
<protein>
    <submittedName>
        <fullName evidence="1">Mini-circle protein</fullName>
    </submittedName>
</protein>
<dbReference type="RefSeq" id="WP_188806626.1">
    <property type="nucleotide sequence ID" value="NZ_BAAAOU010000007.1"/>
</dbReference>
<name>A0ABQ2M7Q7_9MICC</name>
<dbReference type="InterPro" id="IPR034660">
    <property type="entry name" value="DinB/YfiT-like"/>
</dbReference>
<evidence type="ECO:0000313" key="2">
    <source>
        <dbReference type="Proteomes" id="UP000642509"/>
    </source>
</evidence>
<keyword evidence="2" id="KW-1185">Reference proteome</keyword>
<proteinExistence type="predicted"/>